<evidence type="ECO:0000313" key="3">
    <source>
        <dbReference type="EMBL" id="TDX29800.1"/>
    </source>
</evidence>
<evidence type="ECO:0000259" key="2">
    <source>
        <dbReference type="Pfam" id="PF11412"/>
    </source>
</evidence>
<evidence type="ECO:0000259" key="1">
    <source>
        <dbReference type="Pfam" id="PF03190"/>
    </source>
</evidence>
<name>A0A4R8G034_9GAMM</name>
<dbReference type="CDD" id="cd02955">
    <property type="entry name" value="SSP411"/>
    <property type="match status" value="1"/>
</dbReference>
<dbReference type="InterPro" id="IPR036249">
    <property type="entry name" value="Thioredoxin-like_sf"/>
</dbReference>
<dbReference type="PANTHER" id="PTHR42899:SF1">
    <property type="entry name" value="SPERMATOGENESIS-ASSOCIATED PROTEIN 20"/>
    <property type="match status" value="1"/>
</dbReference>
<dbReference type="InterPro" id="IPR004879">
    <property type="entry name" value="Ssp411-like_TRX"/>
</dbReference>
<proteinExistence type="predicted"/>
<evidence type="ECO:0008006" key="5">
    <source>
        <dbReference type="Google" id="ProtNLM"/>
    </source>
</evidence>
<evidence type="ECO:0000313" key="4">
    <source>
        <dbReference type="Proteomes" id="UP000294489"/>
    </source>
</evidence>
<sequence length="793" mass="89594">MRGLCKELAEGLGQGADCYTFVVRSKEQETAMAMPDDLRQARKQKCELYPVRTRHRDDQGEPLYTNRLILEDSPYLLQHAHNPVDWYAWGDEAFAKAAREDKPVFLSIGYSTCHWCHVMEEESFDDKEVAEMLNRYFVAIKVDREQRPDLDTLYMTGVQLITGHGGWPLSSFLPPDGRPFFGGTYFPKDHFMGLLGQVQEIWHDNRERLLEDADTLDTAIRQHLSPSAVAQLPDGLVEQAAATLLDEADRDHGGFGEAPKFPHEPNLFLLLETIRHDPRALDDQPAWQVVRQSLDGMLHGGIYDQIGGGFHRYSTDRSWLIPHFEKMLYNQGQLASVYLQAWQLSGQPEYRRIAEETLDFVLRDMRSPRGGFYSATDADSDGVEGKYFVWDYAELTHELDDEDLALCRAVYGVSRTGNFEGANVLHLPYSLDEVAEALGMTRDDLDAALQRIDRHLYELRKQRPHPLCDHKQITEWNGMVIAALAQAAQALERDYYRQAAIAAAEDLWTHHRDAQSGRLWRASLGDVASVHAQLEDYAHFMQALIDLYDLTHQRLWLDRALALLDELEAQHADTRDGGYYVAPMDNPGPQPVRSKPLMDGATVCGNAQMLTVLIALHQRSGDPTLPARIERHIEAFSGRVVQMPLASPVFLLGLQRWQTPTPGPCQYLAGGAIRTGYRVVEASETQLQVIVLIELAPGWHIQAHDLERAEATQLKVVNRDDWQEVAIHYPSPQPMTTGEAGYAGQLAIDLTARERVSAPLALELQIQPCNETACLPVERCRFVIHWNHGMADA</sequence>
<dbReference type="Gene3D" id="3.40.30.10">
    <property type="entry name" value="Glutaredoxin"/>
    <property type="match status" value="1"/>
</dbReference>
<accession>A0A4R8G034</accession>
<dbReference type="SUPFAM" id="SSF52833">
    <property type="entry name" value="Thioredoxin-like"/>
    <property type="match status" value="1"/>
</dbReference>
<feature type="domain" description="Thiol:disulfide interchange protein DsbD N-terminal" evidence="2">
    <location>
        <begin position="680"/>
        <end position="779"/>
    </location>
</feature>
<reference evidence="3 4" key="1">
    <citation type="submission" date="2019-03" db="EMBL/GenBank/DDBJ databases">
        <title>Freshwater and sediment microbial communities from various areas in North America, analyzing microbe dynamics in response to fracking.</title>
        <authorList>
            <person name="Lamendella R."/>
        </authorList>
    </citation>
    <scope>NUCLEOTIDE SEQUENCE [LARGE SCALE GENOMIC DNA]</scope>
    <source>
        <strain evidence="3 4">6_TX</strain>
    </source>
</reference>
<dbReference type="AlphaFoldDB" id="A0A4R8G034"/>
<feature type="domain" description="Spermatogenesis-associated protein 20-like TRX" evidence="1">
    <location>
        <begin position="65"/>
        <end position="220"/>
    </location>
</feature>
<dbReference type="PANTHER" id="PTHR42899">
    <property type="entry name" value="SPERMATOGENESIS-ASSOCIATED PROTEIN 20"/>
    <property type="match status" value="1"/>
</dbReference>
<dbReference type="EMBL" id="SOEC01000006">
    <property type="protein sequence ID" value="TDX29800.1"/>
    <property type="molecule type" value="Genomic_DNA"/>
</dbReference>
<dbReference type="Proteomes" id="UP000294489">
    <property type="component" value="Unassembled WGS sequence"/>
</dbReference>
<dbReference type="SUPFAM" id="SSF48208">
    <property type="entry name" value="Six-hairpin glycosidases"/>
    <property type="match status" value="1"/>
</dbReference>
<dbReference type="Pfam" id="PF03190">
    <property type="entry name" value="Thioredox_DsbH"/>
    <property type="match status" value="1"/>
</dbReference>
<dbReference type="Pfam" id="PF11412">
    <property type="entry name" value="DsbD_N"/>
    <property type="match status" value="1"/>
</dbReference>
<dbReference type="InterPro" id="IPR012341">
    <property type="entry name" value="6hp_glycosidase-like_sf"/>
</dbReference>
<dbReference type="Gene3D" id="1.50.10.10">
    <property type="match status" value="2"/>
</dbReference>
<comment type="caution">
    <text evidence="3">The sequence shown here is derived from an EMBL/GenBank/DDBJ whole genome shotgun (WGS) entry which is preliminary data.</text>
</comment>
<organism evidence="3 4">
    <name type="scientific">Modicisalibacter xianhensis</name>
    <dbReference type="NCBI Taxonomy" id="442341"/>
    <lineage>
        <taxon>Bacteria</taxon>
        <taxon>Pseudomonadati</taxon>
        <taxon>Pseudomonadota</taxon>
        <taxon>Gammaproteobacteria</taxon>
        <taxon>Oceanospirillales</taxon>
        <taxon>Halomonadaceae</taxon>
        <taxon>Modicisalibacter</taxon>
    </lineage>
</organism>
<dbReference type="InterPro" id="IPR028250">
    <property type="entry name" value="DsbDN"/>
</dbReference>
<dbReference type="GO" id="GO:0005975">
    <property type="term" value="P:carbohydrate metabolic process"/>
    <property type="evidence" value="ECO:0007669"/>
    <property type="project" value="InterPro"/>
</dbReference>
<gene>
    <name evidence="3" type="ORF">DFO67_10638</name>
</gene>
<protein>
    <recommendedName>
        <fullName evidence="5">DUF255 domain-containing protein</fullName>
    </recommendedName>
</protein>
<dbReference type="InterPro" id="IPR024705">
    <property type="entry name" value="Ssp411"/>
</dbReference>
<dbReference type="InterPro" id="IPR008928">
    <property type="entry name" value="6-hairpin_glycosidase_sf"/>
</dbReference>